<dbReference type="Gene3D" id="1.25.10.10">
    <property type="entry name" value="Leucine-rich Repeat Variant"/>
    <property type="match status" value="1"/>
</dbReference>
<dbReference type="AlphaFoldDB" id="A0AAN2PL09"/>
<protein>
    <submittedName>
        <fullName evidence="1">Sporulation killing factor biosynthesis and export</fullName>
    </submittedName>
</protein>
<dbReference type="RefSeq" id="WP_048689071.1">
    <property type="nucleotide sequence ID" value="NZ_CCXW01000001.1"/>
</dbReference>
<organism evidence="1 2">
    <name type="scientific">Peribacillus simplex</name>
    <dbReference type="NCBI Taxonomy" id="1478"/>
    <lineage>
        <taxon>Bacteria</taxon>
        <taxon>Bacillati</taxon>
        <taxon>Bacillota</taxon>
        <taxon>Bacilli</taxon>
        <taxon>Bacillales</taxon>
        <taxon>Bacillaceae</taxon>
        <taxon>Peribacillus</taxon>
    </lineage>
</organism>
<evidence type="ECO:0000313" key="2">
    <source>
        <dbReference type="Proteomes" id="UP000182110"/>
    </source>
</evidence>
<dbReference type="EMBL" id="CCXW01000001">
    <property type="protein sequence ID" value="CEG33974.1"/>
    <property type="molecule type" value="Genomic_DNA"/>
</dbReference>
<keyword evidence="2" id="KW-1185">Reference proteome</keyword>
<gene>
    <name evidence="1" type="ORF">BN1180_04162</name>
</gene>
<dbReference type="Pfam" id="PF13646">
    <property type="entry name" value="HEAT_2"/>
    <property type="match status" value="1"/>
</dbReference>
<dbReference type="InterPro" id="IPR011989">
    <property type="entry name" value="ARM-like"/>
</dbReference>
<comment type="caution">
    <text evidence="1">The sequence shown here is derived from an EMBL/GenBank/DDBJ whole genome shotgun (WGS) entry which is preliminary data.</text>
</comment>
<evidence type="ECO:0000313" key="1">
    <source>
        <dbReference type="EMBL" id="CEG33974.1"/>
    </source>
</evidence>
<dbReference type="Proteomes" id="UP000182110">
    <property type="component" value="Unassembled WGS sequence"/>
</dbReference>
<dbReference type="InterPro" id="IPR016024">
    <property type="entry name" value="ARM-type_fold"/>
</dbReference>
<sequence>MSNSKPIDINILKLGSSDTQEALGAVNKLKESNVNAIPALIQALDNENSSINTMAIIVLGELQEKAKEAVPRISQMIFQDDEQTRMAAALALLRIGKTSIPYLKKIVNSDDFKASFWAVWSLALLDPNHVEEKGLKLLKRVYDDPESPVEKLAAEEAMGIIISKRID</sequence>
<dbReference type="SUPFAM" id="SSF48371">
    <property type="entry name" value="ARM repeat"/>
    <property type="match status" value="1"/>
</dbReference>
<proteinExistence type="predicted"/>
<accession>A0AAN2PL09</accession>
<name>A0AAN2PL09_9BACI</name>
<reference evidence="1 2" key="1">
    <citation type="journal article" date="2014" name="Genome Announc.">
        <title>Genome Sequence of Bacillus simplex Strain P558, Isolated from a Human Fecal Sample.</title>
        <authorList>
            <person name="Croce O."/>
            <person name="Hugon P."/>
            <person name="Lagier J.C."/>
            <person name="Bibi F."/>
            <person name="Robert C."/>
            <person name="Azhar E.I."/>
            <person name="Raoult D."/>
            <person name="Fournier P.E."/>
        </authorList>
    </citation>
    <scope>NUCLEOTIDE SEQUENCE [LARGE SCALE GENOMIC DNA]</scope>
    <source>
        <strain evidence="1 2">P558</strain>
    </source>
</reference>